<feature type="compositionally biased region" description="Polar residues" evidence="2">
    <location>
        <begin position="1"/>
        <end position="15"/>
    </location>
</feature>
<dbReference type="EMBL" id="CP048788">
    <property type="protein sequence ID" value="QJF50495.1"/>
    <property type="molecule type" value="Genomic_DNA"/>
</dbReference>
<dbReference type="Proteomes" id="UP000503308">
    <property type="component" value="Chromosome"/>
</dbReference>
<name>A0A858SP98_9RHOB</name>
<dbReference type="RefSeq" id="WP_169639711.1">
    <property type="nucleotide sequence ID" value="NZ_CP048788.1"/>
</dbReference>
<keyword evidence="3" id="KW-1133">Transmembrane helix</keyword>
<feature type="transmembrane region" description="Helical" evidence="3">
    <location>
        <begin position="150"/>
        <end position="170"/>
    </location>
</feature>
<proteinExistence type="predicted"/>
<sequence>MDSEQPSVPTLVNSGATGGQSLDGEVLDDSKLTKAEYSSGNKFVAALSEVNSSAARGISTSSAQLAIARMDELVSENSRLTKKLDKTEKLLSSVNEEKSELEKNLAVEKVQHRASMDINLMSAFLMVLGAIALSLSLYPFGDPNAPSVNWYFFGGALLCYGLALFGNPILRKVNK</sequence>
<feature type="transmembrane region" description="Helical" evidence="3">
    <location>
        <begin position="118"/>
        <end position="138"/>
    </location>
</feature>
<gene>
    <name evidence="4" type="ORF">G3256_04650</name>
</gene>
<evidence type="ECO:0000256" key="3">
    <source>
        <dbReference type="SAM" id="Phobius"/>
    </source>
</evidence>
<keyword evidence="3" id="KW-0472">Membrane</keyword>
<evidence type="ECO:0000256" key="2">
    <source>
        <dbReference type="SAM" id="MobiDB-lite"/>
    </source>
</evidence>
<dbReference type="AlphaFoldDB" id="A0A858SP98"/>
<feature type="coiled-coil region" evidence="1">
    <location>
        <begin position="70"/>
        <end position="111"/>
    </location>
</feature>
<reference evidence="4 5" key="1">
    <citation type="submission" date="2020-02" db="EMBL/GenBank/DDBJ databases">
        <title>Genome sequence of Roseobacter ponti.</title>
        <authorList>
            <person name="Hollensteiner J."/>
            <person name="Schneider D."/>
            <person name="Poehlein A."/>
            <person name="Daniel R."/>
        </authorList>
    </citation>
    <scope>NUCLEOTIDE SEQUENCE [LARGE SCALE GENOMIC DNA]</scope>
    <source>
        <strain evidence="4 5">DSM 106830</strain>
    </source>
</reference>
<feature type="region of interest" description="Disordered" evidence="2">
    <location>
        <begin position="1"/>
        <end position="25"/>
    </location>
</feature>
<dbReference type="KEGG" id="rpon:G3256_04650"/>
<accession>A0A858SP98</accession>
<evidence type="ECO:0000256" key="1">
    <source>
        <dbReference type="SAM" id="Coils"/>
    </source>
</evidence>
<evidence type="ECO:0000313" key="4">
    <source>
        <dbReference type="EMBL" id="QJF50495.1"/>
    </source>
</evidence>
<keyword evidence="3" id="KW-0812">Transmembrane</keyword>
<organism evidence="4 5">
    <name type="scientific">Roseobacter ponti</name>
    <dbReference type="NCBI Taxonomy" id="1891787"/>
    <lineage>
        <taxon>Bacteria</taxon>
        <taxon>Pseudomonadati</taxon>
        <taxon>Pseudomonadota</taxon>
        <taxon>Alphaproteobacteria</taxon>
        <taxon>Rhodobacterales</taxon>
        <taxon>Roseobacteraceae</taxon>
        <taxon>Roseobacter</taxon>
    </lineage>
</organism>
<keyword evidence="5" id="KW-1185">Reference proteome</keyword>
<protein>
    <submittedName>
        <fullName evidence="4">Uncharacterized protein</fullName>
    </submittedName>
</protein>
<evidence type="ECO:0000313" key="5">
    <source>
        <dbReference type="Proteomes" id="UP000503308"/>
    </source>
</evidence>
<keyword evidence="1" id="KW-0175">Coiled coil</keyword>